<dbReference type="EMBL" id="DS113355">
    <property type="protein sequence ID" value="EAY09560.1"/>
    <property type="molecule type" value="Genomic_DNA"/>
</dbReference>
<dbReference type="KEGG" id="tva:4767483"/>
<organism evidence="1 2">
    <name type="scientific">Trichomonas vaginalis (strain ATCC PRA-98 / G3)</name>
    <dbReference type="NCBI Taxonomy" id="412133"/>
    <lineage>
        <taxon>Eukaryota</taxon>
        <taxon>Metamonada</taxon>
        <taxon>Parabasalia</taxon>
        <taxon>Trichomonadida</taxon>
        <taxon>Trichomonadidae</taxon>
        <taxon>Trichomonas</taxon>
    </lineage>
</organism>
<sequence>MCSINPGEKFEYFTPYERSMIEFIYSYDPYILGLHPERKLTRLTYARFLKRNASEEIIKRVDVRKKNEYFLYVHVGHNYNELCFSYVTETLWRAKQFQFRAASKDDFGKFDIFKEKMNIYIQEREGILPDEELEEIREFVDKADPEEFKIFDPKEQKMVPYDEKVLRRLLIHIRDKCFIPHFGTQQIGVFCDRFNGSHSWYCRILCGIE</sequence>
<dbReference type="AlphaFoldDB" id="A2ECR4"/>
<reference evidence="1" key="2">
    <citation type="journal article" date="2007" name="Science">
        <title>Draft genome sequence of the sexually transmitted pathogen Trichomonas vaginalis.</title>
        <authorList>
            <person name="Carlton J.M."/>
            <person name="Hirt R.P."/>
            <person name="Silva J.C."/>
            <person name="Delcher A.L."/>
            <person name="Schatz M."/>
            <person name="Zhao Q."/>
            <person name="Wortman J.R."/>
            <person name="Bidwell S.L."/>
            <person name="Alsmark U.C.M."/>
            <person name="Besteiro S."/>
            <person name="Sicheritz-Ponten T."/>
            <person name="Noel C.J."/>
            <person name="Dacks J.B."/>
            <person name="Foster P.G."/>
            <person name="Simillion C."/>
            <person name="Van de Peer Y."/>
            <person name="Miranda-Saavedra D."/>
            <person name="Barton G.J."/>
            <person name="Westrop G.D."/>
            <person name="Mueller S."/>
            <person name="Dessi D."/>
            <person name="Fiori P.L."/>
            <person name="Ren Q."/>
            <person name="Paulsen I."/>
            <person name="Zhang H."/>
            <person name="Bastida-Corcuera F.D."/>
            <person name="Simoes-Barbosa A."/>
            <person name="Brown M.T."/>
            <person name="Hayes R.D."/>
            <person name="Mukherjee M."/>
            <person name="Okumura C.Y."/>
            <person name="Schneider R."/>
            <person name="Smith A.J."/>
            <person name="Vanacova S."/>
            <person name="Villalvazo M."/>
            <person name="Haas B.J."/>
            <person name="Pertea M."/>
            <person name="Feldblyum T.V."/>
            <person name="Utterback T.R."/>
            <person name="Shu C.L."/>
            <person name="Osoegawa K."/>
            <person name="de Jong P.J."/>
            <person name="Hrdy I."/>
            <person name="Horvathova L."/>
            <person name="Zubacova Z."/>
            <person name="Dolezal P."/>
            <person name="Malik S.B."/>
            <person name="Logsdon J.M. Jr."/>
            <person name="Henze K."/>
            <person name="Gupta A."/>
            <person name="Wang C.C."/>
            <person name="Dunne R.L."/>
            <person name="Upcroft J.A."/>
            <person name="Upcroft P."/>
            <person name="White O."/>
            <person name="Salzberg S.L."/>
            <person name="Tang P."/>
            <person name="Chiu C.-H."/>
            <person name="Lee Y.-S."/>
            <person name="Embley T.M."/>
            <person name="Coombs G.H."/>
            <person name="Mottram J.C."/>
            <person name="Tachezy J."/>
            <person name="Fraser-Liggett C.M."/>
            <person name="Johnson P.J."/>
        </authorList>
    </citation>
    <scope>NUCLEOTIDE SEQUENCE [LARGE SCALE GENOMIC DNA]</scope>
    <source>
        <strain evidence="1">G3</strain>
    </source>
</reference>
<evidence type="ECO:0000313" key="1">
    <source>
        <dbReference type="EMBL" id="EAY09560.1"/>
    </source>
</evidence>
<evidence type="ECO:0000313" key="2">
    <source>
        <dbReference type="Proteomes" id="UP000001542"/>
    </source>
</evidence>
<dbReference type="VEuPathDB" id="TrichDB:TVAGG3_0379820"/>
<dbReference type="VEuPathDB" id="TrichDB:TVAG_276330"/>
<accession>A2ECR4</accession>
<protein>
    <submittedName>
        <fullName evidence="1">Uncharacterized protein</fullName>
    </submittedName>
</protein>
<reference evidence="1" key="1">
    <citation type="submission" date="2006-10" db="EMBL/GenBank/DDBJ databases">
        <authorList>
            <person name="Amadeo P."/>
            <person name="Zhao Q."/>
            <person name="Wortman J."/>
            <person name="Fraser-Liggett C."/>
            <person name="Carlton J."/>
        </authorList>
    </citation>
    <scope>NUCLEOTIDE SEQUENCE</scope>
    <source>
        <strain evidence="1">G3</strain>
    </source>
</reference>
<dbReference type="Proteomes" id="UP000001542">
    <property type="component" value="Unassembled WGS sequence"/>
</dbReference>
<proteinExistence type="predicted"/>
<dbReference type="RefSeq" id="XP_001321783.1">
    <property type="nucleotide sequence ID" value="XM_001321748.1"/>
</dbReference>
<keyword evidence="2" id="KW-1185">Reference proteome</keyword>
<name>A2ECR4_TRIV3</name>
<gene>
    <name evidence="1" type="ORF">TVAG_276330</name>
</gene>
<dbReference type="InParanoid" id="A2ECR4"/>